<dbReference type="RefSeq" id="WP_261599382.1">
    <property type="nucleotide sequence ID" value="NZ_CP104550.1"/>
</dbReference>
<dbReference type="InterPro" id="IPR025857">
    <property type="entry name" value="MacB_PCD"/>
</dbReference>
<dbReference type="GO" id="GO:0022857">
    <property type="term" value="F:transmembrane transporter activity"/>
    <property type="evidence" value="ECO:0007669"/>
    <property type="project" value="TreeGrafter"/>
</dbReference>
<accession>A0A9E7UFR7</accession>
<dbReference type="InterPro" id="IPR050250">
    <property type="entry name" value="Macrolide_Exporter_MacB"/>
</dbReference>
<organism evidence="10">
    <name type="scientific">Methanothermobacter wolfeii</name>
    <name type="common">Methanobacterium wolfei</name>
    <dbReference type="NCBI Taxonomy" id="145261"/>
    <lineage>
        <taxon>Archaea</taxon>
        <taxon>Methanobacteriati</taxon>
        <taxon>Methanobacteriota</taxon>
        <taxon>Methanomada group</taxon>
        <taxon>Methanobacteria</taxon>
        <taxon>Methanobacteriales</taxon>
        <taxon>Methanobacteriaceae</taxon>
        <taxon>Methanothermobacter</taxon>
    </lineage>
</organism>
<keyword evidence="2" id="KW-1003">Cell membrane</keyword>
<feature type="domain" description="ABC3 transporter permease C-terminal" evidence="8">
    <location>
        <begin position="250"/>
        <end position="365"/>
    </location>
</feature>
<keyword evidence="4 7" id="KW-1133">Transmembrane helix</keyword>
<comment type="similarity">
    <text evidence="6">Belongs to the ABC-4 integral membrane protein family.</text>
</comment>
<dbReference type="GeneID" id="75106677"/>
<reference evidence="10" key="1">
    <citation type="submission" date="2022-09" db="EMBL/GenBank/DDBJ databases">
        <title>Characterization of three MwoI isoschizomers from sequenced genome and metagenomes.</title>
        <authorList>
            <person name="Fomenkov A."/>
            <person name="Xu S.Y."/>
            <person name="Roberts R.J."/>
        </authorList>
    </citation>
    <scope>NUCLEOTIDE SEQUENCE</scope>
    <source>
        <strain evidence="10">DSM 2970</strain>
    </source>
</reference>
<dbReference type="Proteomes" id="UP001065373">
    <property type="component" value="Chromosome"/>
</dbReference>
<gene>
    <name evidence="10" type="ORF">N5910_05455</name>
</gene>
<dbReference type="PANTHER" id="PTHR30572:SF4">
    <property type="entry name" value="ABC TRANSPORTER PERMEASE YTRF"/>
    <property type="match status" value="1"/>
</dbReference>
<dbReference type="AlphaFoldDB" id="A0A9E7UFR7"/>
<keyword evidence="5 7" id="KW-0472">Membrane</keyword>
<evidence type="ECO:0000259" key="8">
    <source>
        <dbReference type="Pfam" id="PF02687"/>
    </source>
</evidence>
<dbReference type="EMBL" id="CP104550">
    <property type="protein sequence ID" value="UXH30994.1"/>
    <property type="molecule type" value="Genomic_DNA"/>
</dbReference>
<evidence type="ECO:0000256" key="3">
    <source>
        <dbReference type="ARBA" id="ARBA00022692"/>
    </source>
</evidence>
<evidence type="ECO:0000313" key="10">
    <source>
        <dbReference type="EMBL" id="UXH30994.1"/>
    </source>
</evidence>
<feature type="transmembrane region" description="Helical" evidence="7">
    <location>
        <begin position="249"/>
        <end position="272"/>
    </location>
</feature>
<dbReference type="Pfam" id="PF02687">
    <property type="entry name" value="FtsX"/>
    <property type="match status" value="1"/>
</dbReference>
<name>A0A9E7UFR7_METWO</name>
<evidence type="ECO:0000256" key="4">
    <source>
        <dbReference type="ARBA" id="ARBA00022989"/>
    </source>
</evidence>
<sequence>MDSIRFITLILKNPFRNRARTLLAVTGIAIGIATIVTLGVITEGLKTSTENTLKAGGADFTIVESNVSDMFFSKIDQEYVDRVRNVSGVEDAVGILMAVQPLDDNPYFVLIGIEPSKINMSQIKVTSGRTLTDPDADEVILGKVAAENHNRSVGDTIKIKNHDYTVVGIFESGDMQQDAGAFISLKKLQEIEEKEDKVTMIYVKIDKNADVDDVTERIEEKYGDLTTIASLEDLQSVDQGLQTVDTATWAISLLAIIIGGIGVINTMIMSVFERTREIGVLKAVGWKDRRILAMILGESVVITVIAAIAGSVLGVAAIQVLLELGMKGFIEPVYTPEIFIRAFGVAFSVGILGGLYPAYRASRLAPTEALRYE</sequence>
<evidence type="ECO:0000259" key="9">
    <source>
        <dbReference type="Pfam" id="PF12704"/>
    </source>
</evidence>
<feature type="transmembrane region" description="Helical" evidence="7">
    <location>
        <begin position="292"/>
        <end position="318"/>
    </location>
</feature>
<evidence type="ECO:0000256" key="2">
    <source>
        <dbReference type="ARBA" id="ARBA00022475"/>
    </source>
</evidence>
<feature type="domain" description="MacB-like periplasmic core" evidence="9">
    <location>
        <begin position="21"/>
        <end position="220"/>
    </location>
</feature>
<feature type="transmembrane region" description="Helical" evidence="7">
    <location>
        <begin position="21"/>
        <end position="41"/>
    </location>
</feature>
<dbReference type="Pfam" id="PF12704">
    <property type="entry name" value="MacB_PCD"/>
    <property type="match status" value="1"/>
</dbReference>
<dbReference type="InterPro" id="IPR003838">
    <property type="entry name" value="ABC3_permease_C"/>
</dbReference>
<evidence type="ECO:0000256" key="1">
    <source>
        <dbReference type="ARBA" id="ARBA00004651"/>
    </source>
</evidence>
<dbReference type="GO" id="GO:0005886">
    <property type="term" value="C:plasma membrane"/>
    <property type="evidence" value="ECO:0007669"/>
    <property type="project" value="UniProtKB-SubCell"/>
</dbReference>
<feature type="transmembrane region" description="Helical" evidence="7">
    <location>
        <begin position="338"/>
        <end position="359"/>
    </location>
</feature>
<protein>
    <submittedName>
        <fullName evidence="10">ABC transporter permease</fullName>
    </submittedName>
</protein>
<evidence type="ECO:0000256" key="6">
    <source>
        <dbReference type="ARBA" id="ARBA00038076"/>
    </source>
</evidence>
<evidence type="ECO:0000256" key="7">
    <source>
        <dbReference type="SAM" id="Phobius"/>
    </source>
</evidence>
<proteinExistence type="inferred from homology"/>
<dbReference type="PANTHER" id="PTHR30572">
    <property type="entry name" value="MEMBRANE COMPONENT OF TRANSPORTER-RELATED"/>
    <property type="match status" value="1"/>
</dbReference>
<comment type="subcellular location">
    <subcellularLocation>
        <location evidence="1">Cell membrane</location>
        <topology evidence="1">Multi-pass membrane protein</topology>
    </subcellularLocation>
</comment>
<keyword evidence="3 7" id="KW-0812">Transmembrane</keyword>
<evidence type="ECO:0000256" key="5">
    <source>
        <dbReference type="ARBA" id="ARBA00023136"/>
    </source>
</evidence>